<evidence type="ECO:0000313" key="4">
    <source>
        <dbReference type="Proteomes" id="UP000515561"/>
    </source>
</evidence>
<dbReference type="InterPro" id="IPR017853">
    <property type="entry name" value="GH"/>
</dbReference>
<feature type="domain" description="GH18" evidence="2">
    <location>
        <begin position="42"/>
        <end position="331"/>
    </location>
</feature>
<feature type="region of interest" description="Disordered" evidence="1">
    <location>
        <begin position="1"/>
        <end position="24"/>
    </location>
</feature>
<dbReference type="Gene3D" id="3.20.20.80">
    <property type="entry name" value="Glycosidases"/>
    <property type="match status" value="1"/>
</dbReference>
<dbReference type="Gene3D" id="3.10.50.10">
    <property type="match status" value="1"/>
</dbReference>
<dbReference type="GO" id="GO:0005975">
    <property type="term" value="P:carbohydrate metabolic process"/>
    <property type="evidence" value="ECO:0007669"/>
    <property type="project" value="InterPro"/>
</dbReference>
<dbReference type="Proteomes" id="UP000515561">
    <property type="component" value="Chromosome"/>
</dbReference>
<evidence type="ECO:0000259" key="2">
    <source>
        <dbReference type="Pfam" id="PF00704"/>
    </source>
</evidence>
<dbReference type="PANTHER" id="PTHR46066:SF2">
    <property type="entry name" value="CHITINASE DOMAIN-CONTAINING PROTEIN 1"/>
    <property type="match status" value="1"/>
</dbReference>
<dbReference type="SUPFAM" id="SSF51445">
    <property type="entry name" value="(Trans)glycosidases"/>
    <property type="match status" value="1"/>
</dbReference>
<dbReference type="KEGG" id="acel:acsn021_20730"/>
<dbReference type="AlphaFoldDB" id="A0A6S6QV64"/>
<gene>
    <name evidence="3" type="ORF">acsn021_20730</name>
</gene>
<name>A0A6S6QV64_9FIRM</name>
<sequence length="348" mass="39456">MNTGCKSNLSKNSPEEISKAKDEVRQEISSTETVTGFTAWEAYWSNETVVEETVLLQEALQNVVHFAAYFNARNELFIPDETTRIFNELKAKKLGMVHYLSIVNDKINGDGSSSLKDTEVLYDIFSKEESMNSHIEMILDMALTEGYDGIEIDYEAIRQDKKLWKLFINFCEKLYVRLVENQLSLRIVLEPSAPVDEFTFPEGPKYVMMCYNLYGSSSEPGPKADKNFVKDLIKSMKEVPGEKSFAFATGGFAWDEDGKVKAITEAEAEALRDEYSVAAIRDNNSSALTFQYVDAAGTSHEVWYADGKTLITWMMLVKDAGDYGISLWRLNGNQKESLNIIKDWIMEN</sequence>
<dbReference type="Pfam" id="PF00704">
    <property type="entry name" value="Glyco_hydro_18"/>
    <property type="match status" value="1"/>
</dbReference>
<organism evidence="3 4">
    <name type="scientific">Anaerocolumna cellulosilytica</name>
    <dbReference type="NCBI Taxonomy" id="433286"/>
    <lineage>
        <taxon>Bacteria</taxon>
        <taxon>Bacillati</taxon>
        <taxon>Bacillota</taxon>
        <taxon>Clostridia</taxon>
        <taxon>Lachnospirales</taxon>
        <taxon>Lachnospiraceae</taxon>
        <taxon>Anaerocolumna</taxon>
    </lineage>
</organism>
<dbReference type="InterPro" id="IPR029070">
    <property type="entry name" value="Chitinase_insertion_sf"/>
</dbReference>
<protein>
    <recommendedName>
        <fullName evidence="2">GH18 domain-containing protein</fullName>
    </recommendedName>
</protein>
<evidence type="ECO:0000313" key="3">
    <source>
        <dbReference type="EMBL" id="BCJ94504.1"/>
    </source>
</evidence>
<accession>A0A6S6QV64</accession>
<proteinExistence type="predicted"/>
<feature type="compositionally biased region" description="Basic and acidic residues" evidence="1">
    <location>
        <begin position="13"/>
        <end position="24"/>
    </location>
</feature>
<dbReference type="PANTHER" id="PTHR46066">
    <property type="entry name" value="CHITINASE DOMAIN-CONTAINING PROTEIN 1 FAMILY MEMBER"/>
    <property type="match status" value="1"/>
</dbReference>
<feature type="compositionally biased region" description="Polar residues" evidence="1">
    <location>
        <begin position="1"/>
        <end position="12"/>
    </location>
</feature>
<dbReference type="InterPro" id="IPR001223">
    <property type="entry name" value="Glyco_hydro18_cat"/>
</dbReference>
<keyword evidence="4" id="KW-1185">Reference proteome</keyword>
<evidence type="ECO:0000256" key="1">
    <source>
        <dbReference type="SAM" id="MobiDB-lite"/>
    </source>
</evidence>
<reference evidence="3 4" key="1">
    <citation type="journal article" date="2016" name="Int. J. Syst. Evol. Microbiol.">
        <title>Descriptions of Anaerotaenia torta gen. nov., sp. nov. and Anaerocolumna cellulosilytica gen. nov., sp. nov. isolated from a methanogenic reactor of cattle waste.</title>
        <authorList>
            <person name="Uek A."/>
            <person name="Ohtaki Y."/>
            <person name="Kaku N."/>
            <person name="Ueki K."/>
        </authorList>
    </citation>
    <scope>NUCLEOTIDE SEQUENCE [LARGE SCALE GENOMIC DNA]</scope>
    <source>
        <strain evidence="3 4">SN021</strain>
    </source>
</reference>
<dbReference type="EMBL" id="AP023367">
    <property type="protein sequence ID" value="BCJ94504.1"/>
    <property type="molecule type" value="Genomic_DNA"/>
</dbReference>